<proteinExistence type="predicted"/>
<feature type="domain" description="Deacetylase sirtuin-type" evidence="3">
    <location>
        <begin position="1"/>
        <end position="277"/>
    </location>
</feature>
<evidence type="ECO:0000313" key="4">
    <source>
        <dbReference type="EMBL" id="QEN08244.1"/>
    </source>
</evidence>
<dbReference type="OrthoDB" id="394960at2"/>
<keyword evidence="2" id="KW-0479">Metal-binding</keyword>
<dbReference type="KEGG" id="ock:EXM22_09685"/>
<dbReference type="Proteomes" id="UP000324209">
    <property type="component" value="Chromosome"/>
</dbReference>
<keyword evidence="1" id="KW-0520">NAD</keyword>
<organism evidence="4 5">
    <name type="scientific">Oceanispirochaeta crateris</name>
    <dbReference type="NCBI Taxonomy" id="2518645"/>
    <lineage>
        <taxon>Bacteria</taxon>
        <taxon>Pseudomonadati</taxon>
        <taxon>Spirochaetota</taxon>
        <taxon>Spirochaetia</taxon>
        <taxon>Spirochaetales</taxon>
        <taxon>Spirochaetaceae</taxon>
        <taxon>Oceanispirochaeta</taxon>
    </lineage>
</organism>
<dbReference type="GO" id="GO:0046872">
    <property type="term" value="F:metal ion binding"/>
    <property type="evidence" value="ECO:0007669"/>
    <property type="project" value="UniProtKB-KW"/>
</dbReference>
<dbReference type="EMBL" id="CP036150">
    <property type="protein sequence ID" value="QEN08244.1"/>
    <property type="molecule type" value="Genomic_DNA"/>
</dbReference>
<evidence type="ECO:0000256" key="1">
    <source>
        <dbReference type="ARBA" id="ARBA00023027"/>
    </source>
</evidence>
<accession>A0A5C1QNW3</accession>
<dbReference type="InterPro" id="IPR029035">
    <property type="entry name" value="DHS-like_NAD/FAD-binding_dom"/>
</dbReference>
<name>A0A5C1QNW3_9SPIO</name>
<keyword evidence="2" id="KW-0862">Zinc</keyword>
<evidence type="ECO:0000313" key="5">
    <source>
        <dbReference type="Proteomes" id="UP000324209"/>
    </source>
</evidence>
<feature type="binding site" evidence="2">
    <location>
        <position position="172"/>
    </location>
    <ligand>
        <name>Zn(2+)</name>
        <dbReference type="ChEBI" id="CHEBI:29105"/>
    </ligand>
</feature>
<keyword evidence="5" id="KW-1185">Reference proteome</keyword>
<comment type="caution">
    <text evidence="2">Lacks conserved residue(s) required for the propagation of feature annotation.</text>
</comment>
<evidence type="ECO:0000256" key="2">
    <source>
        <dbReference type="PROSITE-ProRule" id="PRU00236"/>
    </source>
</evidence>
<dbReference type="SUPFAM" id="SSF52467">
    <property type="entry name" value="DHS-like NAD/FAD-binding domain"/>
    <property type="match status" value="1"/>
</dbReference>
<gene>
    <name evidence="4" type="ORF">EXM22_09685</name>
</gene>
<dbReference type="AlphaFoldDB" id="A0A5C1QNW3"/>
<evidence type="ECO:0000259" key="3">
    <source>
        <dbReference type="PROSITE" id="PS50305"/>
    </source>
</evidence>
<sequence>MTSIKDIFRLINETKNILIGAGSGLSAAGGMLYTDKPFFDKHFPGYSERYGLGYTYEAAFHNFPTLVEQYTYWARHIKEMRIDFPVGAVYTRLLELLKDKNHFVISTNVDGQFEKAGFDKEKLFTPQGDYSFFQCSRHCCDQLYSNKEWCDQMLDGIKDTDFAGHKDHIPFCPNCGELLAVNIRKDSFFVEKPWMAKQEDYASFIDSTKGEELVLLELGVGFNTPTIIRLPFEKLAADRKNISLIRVNQDNTQLFLKEAEMNYLSVQQPIEKFLMEL</sequence>
<protein>
    <submittedName>
        <fullName evidence="4">Sir2 silent information regulator family NAD-dependent deacetylase</fullName>
    </submittedName>
</protein>
<dbReference type="Gene3D" id="3.40.50.1220">
    <property type="entry name" value="TPP-binding domain"/>
    <property type="match status" value="1"/>
</dbReference>
<feature type="binding site" evidence="2">
    <location>
        <position position="135"/>
    </location>
    <ligand>
        <name>Zn(2+)</name>
        <dbReference type="ChEBI" id="CHEBI:29105"/>
    </ligand>
</feature>
<reference evidence="4 5" key="1">
    <citation type="submission" date="2019-02" db="EMBL/GenBank/DDBJ databases">
        <title>Complete Genome Sequence and Methylome Analysis of free living Spirochaetas.</title>
        <authorList>
            <person name="Fomenkov A."/>
            <person name="Dubinina G."/>
            <person name="Leshcheva N."/>
            <person name="Mikheeva N."/>
            <person name="Grabovich M."/>
            <person name="Vincze T."/>
            <person name="Roberts R.J."/>
        </authorList>
    </citation>
    <scope>NUCLEOTIDE SEQUENCE [LARGE SCALE GENOMIC DNA]</scope>
    <source>
        <strain evidence="4 5">K2</strain>
    </source>
</reference>
<feature type="binding site" evidence="2">
    <location>
        <position position="140"/>
    </location>
    <ligand>
        <name>Zn(2+)</name>
        <dbReference type="ChEBI" id="CHEBI:29105"/>
    </ligand>
</feature>
<feature type="binding site" evidence="2">
    <location>
        <position position="175"/>
    </location>
    <ligand>
        <name>Zn(2+)</name>
        <dbReference type="ChEBI" id="CHEBI:29105"/>
    </ligand>
</feature>
<dbReference type="RefSeq" id="WP_149486324.1">
    <property type="nucleotide sequence ID" value="NZ_CP036150.1"/>
</dbReference>
<dbReference type="InterPro" id="IPR026590">
    <property type="entry name" value="Ssirtuin_cat_dom"/>
</dbReference>
<dbReference type="PROSITE" id="PS50305">
    <property type="entry name" value="SIRTUIN"/>
    <property type="match status" value="1"/>
</dbReference>